<evidence type="ECO:0000313" key="3">
    <source>
        <dbReference type="Proteomes" id="UP000593571"/>
    </source>
</evidence>
<dbReference type="EMBL" id="JACASE010000014">
    <property type="protein sequence ID" value="KAF6410414.1"/>
    <property type="molecule type" value="Genomic_DNA"/>
</dbReference>
<sequence>MRGRRKRRRPGSGQVRSEDLRRSRGCSGGLRGRPAPGGRHVRPPARDRAQSSHRCFLRGGRGGGRGHPSPAVSLLRNTQQIKGMPPSDWWKPGPHPTPSPVAPGSTAYKHRATLFPLFSLSSRATETPAR</sequence>
<dbReference type="AlphaFoldDB" id="A0A7J8CHQ0"/>
<dbReference type="Proteomes" id="UP000593571">
    <property type="component" value="Unassembled WGS sequence"/>
</dbReference>
<comment type="caution">
    <text evidence="2">The sequence shown here is derived from an EMBL/GenBank/DDBJ whole genome shotgun (WGS) entry which is preliminary data.</text>
</comment>
<evidence type="ECO:0000256" key="1">
    <source>
        <dbReference type="SAM" id="MobiDB-lite"/>
    </source>
</evidence>
<accession>A0A7J8CHQ0</accession>
<feature type="region of interest" description="Disordered" evidence="1">
    <location>
        <begin position="1"/>
        <end position="106"/>
    </location>
</feature>
<gene>
    <name evidence="2" type="ORF">HJG63_008974</name>
</gene>
<name>A0A7J8CHQ0_ROUAE</name>
<keyword evidence="3" id="KW-1185">Reference proteome</keyword>
<proteinExistence type="predicted"/>
<organism evidence="2 3">
    <name type="scientific">Rousettus aegyptiacus</name>
    <name type="common">Egyptian fruit bat</name>
    <name type="synonym">Pteropus aegyptiacus</name>
    <dbReference type="NCBI Taxonomy" id="9407"/>
    <lineage>
        <taxon>Eukaryota</taxon>
        <taxon>Metazoa</taxon>
        <taxon>Chordata</taxon>
        <taxon>Craniata</taxon>
        <taxon>Vertebrata</taxon>
        <taxon>Euteleostomi</taxon>
        <taxon>Mammalia</taxon>
        <taxon>Eutheria</taxon>
        <taxon>Laurasiatheria</taxon>
        <taxon>Chiroptera</taxon>
        <taxon>Yinpterochiroptera</taxon>
        <taxon>Pteropodoidea</taxon>
        <taxon>Pteropodidae</taxon>
        <taxon>Rousettinae</taxon>
        <taxon>Rousettus</taxon>
    </lineage>
</organism>
<reference evidence="2 3" key="1">
    <citation type="journal article" date="2020" name="Nature">
        <title>Six reference-quality genomes reveal evolution of bat adaptations.</title>
        <authorList>
            <person name="Jebb D."/>
            <person name="Huang Z."/>
            <person name="Pippel M."/>
            <person name="Hughes G.M."/>
            <person name="Lavrichenko K."/>
            <person name="Devanna P."/>
            <person name="Winkler S."/>
            <person name="Jermiin L.S."/>
            <person name="Skirmuntt E.C."/>
            <person name="Katzourakis A."/>
            <person name="Burkitt-Gray L."/>
            <person name="Ray D.A."/>
            <person name="Sullivan K.A.M."/>
            <person name="Roscito J.G."/>
            <person name="Kirilenko B.M."/>
            <person name="Davalos L.M."/>
            <person name="Corthals A.P."/>
            <person name="Power M.L."/>
            <person name="Jones G."/>
            <person name="Ransome R.D."/>
            <person name="Dechmann D.K.N."/>
            <person name="Locatelli A.G."/>
            <person name="Puechmaille S.J."/>
            <person name="Fedrigo O."/>
            <person name="Jarvis E.D."/>
            <person name="Hiller M."/>
            <person name="Vernes S.C."/>
            <person name="Myers E.W."/>
            <person name="Teeling E.C."/>
        </authorList>
    </citation>
    <scope>NUCLEOTIDE SEQUENCE [LARGE SCALE GENOMIC DNA]</scope>
    <source>
        <strain evidence="2">MRouAeg1</strain>
        <tissue evidence="2">Muscle</tissue>
    </source>
</reference>
<protein>
    <submittedName>
        <fullName evidence="2">Uncharacterized protein</fullName>
    </submittedName>
</protein>
<evidence type="ECO:0000313" key="2">
    <source>
        <dbReference type="EMBL" id="KAF6410414.1"/>
    </source>
</evidence>
<feature type="compositionally biased region" description="Basic residues" evidence="1">
    <location>
        <begin position="1"/>
        <end position="10"/>
    </location>
</feature>